<organism evidence="1">
    <name type="scientific">marine sediment metagenome</name>
    <dbReference type="NCBI Taxonomy" id="412755"/>
    <lineage>
        <taxon>unclassified sequences</taxon>
        <taxon>metagenomes</taxon>
        <taxon>ecological metagenomes</taxon>
    </lineage>
</organism>
<dbReference type="EMBL" id="LAZR01010789">
    <property type="protein sequence ID" value="KKM65050.1"/>
    <property type="molecule type" value="Genomic_DNA"/>
</dbReference>
<reference evidence="1" key="1">
    <citation type="journal article" date="2015" name="Nature">
        <title>Complex archaea that bridge the gap between prokaryotes and eukaryotes.</title>
        <authorList>
            <person name="Spang A."/>
            <person name="Saw J.H."/>
            <person name="Jorgensen S.L."/>
            <person name="Zaremba-Niedzwiedzka K."/>
            <person name="Martijn J."/>
            <person name="Lind A.E."/>
            <person name="van Eijk R."/>
            <person name="Schleper C."/>
            <person name="Guy L."/>
            <person name="Ettema T.J."/>
        </authorList>
    </citation>
    <scope>NUCLEOTIDE SEQUENCE</scope>
</reference>
<dbReference type="AlphaFoldDB" id="A0A0F9LL53"/>
<accession>A0A0F9LL53</accession>
<proteinExistence type="predicted"/>
<evidence type="ECO:0000313" key="1">
    <source>
        <dbReference type="EMBL" id="KKM65050.1"/>
    </source>
</evidence>
<name>A0A0F9LL53_9ZZZZ</name>
<comment type="caution">
    <text evidence="1">The sequence shown here is derived from an EMBL/GenBank/DDBJ whole genome shotgun (WGS) entry which is preliminary data.</text>
</comment>
<protein>
    <submittedName>
        <fullName evidence="1">Uncharacterized protein</fullName>
    </submittedName>
</protein>
<sequence length="68" mass="7745">MDLGTEVNAFDIDFHLHAWGGNSPFDTLTLFRKVSSGFYKKIALTWNSFSTTLICFLSIKNIITWSPE</sequence>
<gene>
    <name evidence="1" type="ORF">LCGC14_1495210</name>
</gene>